<dbReference type="EMBL" id="UZAG01004235">
    <property type="protein sequence ID" value="VDO16569.1"/>
    <property type="molecule type" value="Genomic_DNA"/>
</dbReference>
<sequence>MQICKYTPKAQNETVKQKLKEKFIIEIIDTRIHPRAVMIKLQNAVTTNRAMVASIRFDAITFVTVAYA</sequence>
<gene>
    <name evidence="1" type="ORF">BTMF_LOCUS4329</name>
</gene>
<name>A0A3P7TA46_9BILA</name>
<dbReference type="AlphaFoldDB" id="A0A3P7TA46"/>
<evidence type="ECO:0000313" key="1">
    <source>
        <dbReference type="EMBL" id="VDO16569.1"/>
    </source>
</evidence>
<protein>
    <submittedName>
        <fullName evidence="1">Uncharacterized protein</fullName>
    </submittedName>
</protein>
<keyword evidence="2" id="KW-1185">Reference proteome</keyword>
<evidence type="ECO:0000313" key="2">
    <source>
        <dbReference type="Proteomes" id="UP000280834"/>
    </source>
</evidence>
<reference evidence="1 2" key="1">
    <citation type="submission" date="2018-11" db="EMBL/GenBank/DDBJ databases">
        <authorList>
            <consortium name="Pathogen Informatics"/>
        </authorList>
    </citation>
    <scope>NUCLEOTIDE SEQUENCE [LARGE SCALE GENOMIC DNA]</scope>
</reference>
<dbReference type="Proteomes" id="UP000280834">
    <property type="component" value="Unassembled WGS sequence"/>
</dbReference>
<organism evidence="1 2">
    <name type="scientific">Brugia timori</name>
    <dbReference type="NCBI Taxonomy" id="42155"/>
    <lineage>
        <taxon>Eukaryota</taxon>
        <taxon>Metazoa</taxon>
        <taxon>Ecdysozoa</taxon>
        <taxon>Nematoda</taxon>
        <taxon>Chromadorea</taxon>
        <taxon>Rhabditida</taxon>
        <taxon>Spirurina</taxon>
        <taxon>Spiruromorpha</taxon>
        <taxon>Filarioidea</taxon>
        <taxon>Onchocercidae</taxon>
        <taxon>Brugia</taxon>
    </lineage>
</organism>
<accession>A0A3P7TA46</accession>
<proteinExistence type="predicted"/>